<reference evidence="2" key="1">
    <citation type="submission" date="2023-08" db="EMBL/GenBank/DDBJ databases">
        <authorList>
            <person name="Audoor S."/>
            <person name="Bilcke G."/>
        </authorList>
    </citation>
    <scope>NUCLEOTIDE SEQUENCE</scope>
</reference>
<comment type="caution">
    <text evidence="2">The sequence shown here is derived from an EMBL/GenBank/DDBJ whole genome shotgun (WGS) entry which is preliminary data.</text>
</comment>
<proteinExistence type="predicted"/>
<accession>A0AAD2PXQ7</accession>
<evidence type="ECO:0000256" key="1">
    <source>
        <dbReference type="SAM" id="SignalP"/>
    </source>
</evidence>
<keyword evidence="3" id="KW-1185">Reference proteome</keyword>
<dbReference type="Proteomes" id="UP001295423">
    <property type="component" value="Unassembled WGS sequence"/>
</dbReference>
<sequence length="407" mass="45640">MSNFVTALVVVLLHYNESSSAFTIRFPLIRDRTTNSQLHWSCLVECNDLDYCEEEGGTSFSSTTPSVITTAEHNTYDLTSPREWLEFCELENGNGAYTVMRCDYDFHDALFLQWGNEFHLNRLESSFATIAPANVDLASHGTREKSRNMIRFLLKQAKEECQGLQAHIDEESLFCTFMVTILWQPKNDDVQVQGHIFSSLTPADVKSSLLSNPLTAAIALDPYLELPNRCQNSPDAKLIAWCRKRRPLEEKFKSRGVGEVLLTRKRDNQVEILEGLTSNLFVLYPGGVLHTCETDSVLKGYARHLVITAANACGLTIAIGPILTEEADLWQEVFLTSSIRVIAPVGEIILPDTDGSSTTLWRLDGVSPQDATDSLMWKQLLSEIYEIVRRKGQGCFGSSLNPTGQRY</sequence>
<organism evidence="2 3">
    <name type="scientific">Cylindrotheca closterium</name>
    <dbReference type="NCBI Taxonomy" id="2856"/>
    <lineage>
        <taxon>Eukaryota</taxon>
        <taxon>Sar</taxon>
        <taxon>Stramenopiles</taxon>
        <taxon>Ochrophyta</taxon>
        <taxon>Bacillariophyta</taxon>
        <taxon>Bacillariophyceae</taxon>
        <taxon>Bacillariophycidae</taxon>
        <taxon>Bacillariales</taxon>
        <taxon>Bacillariaceae</taxon>
        <taxon>Cylindrotheca</taxon>
    </lineage>
</organism>
<dbReference type="PANTHER" id="PTHR47703">
    <property type="entry name" value="D-AMINOACID AMINOTRANSFERASE-LIKE PLP-DEPENDENT ENZYMES SUPERFAMILY PROTEIN"/>
    <property type="match status" value="1"/>
</dbReference>
<dbReference type="Gene3D" id="3.20.10.10">
    <property type="entry name" value="D-amino Acid Aminotransferase, subunit A, domain 2"/>
    <property type="match status" value="1"/>
</dbReference>
<dbReference type="AlphaFoldDB" id="A0AAD2PXQ7"/>
<dbReference type="EMBL" id="CAKOGP040002313">
    <property type="protein sequence ID" value="CAJ1966705.1"/>
    <property type="molecule type" value="Genomic_DNA"/>
</dbReference>
<protein>
    <submittedName>
        <fullName evidence="2">Uncharacterized protein</fullName>
    </submittedName>
</protein>
<name>A0AAD2PXQ7_9STRA</name>
<dbReference type="GO" id="GO:0003824">
    <property type="term" value="F:catalytic activity"/>
    <property type="evidence" value="ECO:0007669"/>
    <property type="project" value="InterPro"/>
</dbReference>
<dbReference type="SUPFAM" id="SSF56752">
    <property type="entry name" value="D-aminoacid aminotransferase-like PLP-dependent enzymes"/>
    <property type="match status" value="1"/>
</dbReference>
<feature type="chain" id="PRO_5041951167" evidence="1">
    <location>
        <begin position="22"/>
        <end position="407"/>
    </location>
</feature>
<evidence type="ECO:0000313" key="2">
    <source>
        <dbReference type="EMBL" id="CAJ1966705.1"/>
    </source>
</evidence>
<dbReference type="Pfam" id="PF01063">
    <property type="entry name" value="Aminotran_4"/>
    <property type="match status" value="1"/>
</dbReference>
<keyword evidence="1" id="KW-0732">Signal</keyword>
<evidence type="ECO:0000313" key="3">
    <source>
        <dbReference type="Proteomes" id="UP001295423"/>
    </source>
</evidence>
<dbReference type="PANTHER" id="PTHR47703:SF2">
    <property type="entry name" value="D-AMINOACID AMINOTRANSFERASE-LIKE PLP-DEPENDENT ENZYMES SUPERFAMILY PROTEIN"/>
    <property type="match status" value="1"/>
</dbReference>
<dbReference type="InterPro" id="IPR036038">
    <property type="entry name" value="Aminotransferase-like"/>
</dbReference>
<dbReference type="InterPro" id="IPR001544">
    <property type="entry name" value="Aminotrans_IV"/>
</dbReference>
<gene>
    <name evidence="2" type="ORF">CYCCA115_LOCUS22288</name>
</gene>
<feature type="signal peptide" evidence="1">
    <location>
        <begin position="1"/>
        <end position="21"/>
    </location>
</feature>
<dbReference type="InterPro" id="IPR043132">
    <property type="entry name" value="BCAT-like_C"/>
</dbReference>